<comment type="caution">
    <text evidence="2">The sequence shown here is derived from an EMBL/GenBank/DDBJ whole genome shotgun (WGS) entry which is preliminary data.</text>
</comment>
<dbReference type="RefSeq" id="WP_378168222.1">
    <property type="nucleotide sequence ID" value="NZ_JBHSBU010000002.1"/>
</dbReference>
<organism evidence="2 3">
    <name type="scientific">Chitinimonas lacunae</name>
    <dbReference type="NCBI Taxonomy" id="1963018"/>
    <lineage>
        <taxon>Bacteria</taxon>
        <taxon>Pseudomonadati</taxon>
        <taxon>Pseudomonadota</taxon>
        <taxon>Betaproteobacteria</taxon>
        <taxon>Neisseriales</taxon>
        <taxon>Chitinibacteraceae</taxon>
        <taxon>Chitinimonas</taxon>
    </lineage>
</organism>
<evidence type="ECO:0008006" key="4">
    <source>
        <dbReference type="Google" id="ProtNLM"/>
    </source>
</evidence>
<dbReference type="EMBL" id="JBHSBU010000002">
    <property type="protein sequence ID" value="MFC4161748.1"/>
    <property type="molecule type" value="Genomic_DNA"/>
</dbReference>
<keyword evidence="1" id="KW-0812">Transmembrane</keyword>
<protein>
    <recommendedName>
        <fullName evidence="4">Type II secretion system protein</fullName>
    </recommendedName>
</protein>
<name>A0ABV8MTV5_9NEIS</name>
<evidence type="ECO:0000256" key="1">
    <source>
        <dbReference type="SAM" id="Phobius"/>
    </source>
</evidence>
<evidence type="ECO:0000313" key="2">
    <source>
        <dbReference type="EMBL" id="MFC4161748.1"/>
    </source>
</evidence>
<sequence>MQNFRLGQSGWPVLEWALVLLLAALLTWVCWWRVESMLESAERRSFEQQLQSLRDSLRIEGARRSLEAPHTLAQLVGSNPVRLLREPPPHYRGEQAPGEEETARPIWWFDRQRGELVYLARHRRELEAAAGTIRLAVQSTAPQNKRTILTMDTLRLEPVTAFRWQDRDFRPSTPKEQHP</sequence>
<accession>A0ABV8MTV5</accession>
<evidence type="ECO:0000313" key="3">
    <source>
        <dbReference type="Proteomes" id="UP001595791"/>
    </source>
</evidence>
<keyword evidence="1" id="KW-0472">Membrane</keyword>
<dbReference type="Proteomes" id="UP001595791">
    <property type="component" value="Unassembled WGS sequence"/>
</dbReference>
<gene>
    <name evidence="2" type="ORF">ACFOW7_20640</name>
</gene>
<proteinExistence type="predicted"/>
<keyword evidence="3" id="KW-1185">Reference proteome</keyword>
<reference evidence="3" key="1">
    <citation type="journal article" date="2019" name="Int. J. Syst. Evol. Microbiol.">
        <title>The Global Catalogue of Microorganisms (GCM) 10K type strain sequencing project: providing services to taxonomists for standard genome sequencing and annotation.</title>
        <authorList>
            <consortium name="The Broad Institute Genomics Platform"/>
            <consortium name="The Broad Institute Genome Sequencing Center for Infectious Disease"/>
            <person name="Wu L."/>
            <person name="Ma J."/>
        </authorList>
    </citation>
    <scope>NUCLEOTIDE SEQUENCE [LARGE SCALE GENOMIC DNA]</scope>
    <source>
        <strain evidence="3">LMG 29894</strain>
    </source>
</reference>
<keyword evidence="1" id="KW-1133">Transmembrane helix</keyword>
<feature type="transmembrane region" description="Helical" evidence="1">
    <location>
        <begin position="16"/>
        <end position="34"/>
    </location>
</feature>